<sequence>MSLYRRLEYNTTRIMVFFRIMDVTSGPDLIHTYSYTSILRLGLTAGDTPDAPIVTSSLEDREARGRPRPMLLSSRGYLRTRYQDQGVDRRPVSRSGFARGLTISSGVFPENCISS</sequence>
<dbReference type="EMBL" id="KQ999408">
    <property type="protein sequence ID" value="KZV41668.1"/>
    <property type="molecule type" value="Genomic_DNA"/>
</dbReference>
<reference evidence="1 2" key="1">
    <citation type="journal article" date="2015" name="Proc. Natl. Acad. Sci. U.S.A.">
        <title>The resurrection genome of Boea hygrometrica: A blueprint for survival of dehydration.</title>
        <authorList>
            <person name="Xiao L."/>
            <person name="Yang G."/>
            <person name="Zhang L."/>
            <person name="Yang X."/>
            <person name="Zhao S."/>
            <person name="Ji Z."/>
            <person name="Zhou Q."/>
            <person name="Hu M."/>
            <person name="Wang Y."/>
            <person name="Chen M."/>
            <person name="Xu Y."/>
            <person name="Jin H."/>
            <person name="Xiao X."/>
            <person name="Hu G."/>
            <person name="Bao F."/>
            <person name="Hu Y."/>
            <person name="Wan P."/>
            <person name="Li L."/>
            <person name="Deng X."/>
            <person name="Kuang T."/>
            <person name="Xiang C."/>
            <person name="Zhu J.K."/>
            <person name="Oliver M.J."/>
            <person name="He Y."/>
        </authorList>
    </citation>
    <scope>NUCLEOTIDE SEQUENCE [LARGE SCALE GENOMIC DNA]</scope>
    <source>
        <strain evidence="2">cv. XS01</strain>
    </source>
</reference>
<evidence type="ECO:0000313" key="1">
    <source>
        <dbReference type="EMBL" id="KZV41668.1"/>
    </source>
</evidence>
<evidence type="ECO:0000313" key="2">
    <source>
        <dbReference type="Proteomes" id="UP000250235"/>
    </source>
</evidence>
<keyword evidence="2" id="KW-1185">Reference proteome</keyword>
<accession>A0A2Z7CBI3</accession>
<dbReference type="Proteomes" id="UP000250235">
    <property type="component" value="Unassembled WGS sequence"/>
</dbReference>
<protein>
    <submittedName>
        <fullName evidence="1">Uncharacterized protein</fullName>
    </submittedName>
</protein>
<name>A0A2Z7CBI3_9LAMI</name>
<dbReference type="AlphaFoldDB" id="A0A2Z7CBI3"/>
<organism evidence="1 2">
    <name type="scientific">Dorcoceras hygrometricum</name>
    <dbReference type="NCBI Taxonomy" id="472368"/>
    <lineage>
        <taxon>Eukaryota</taxon>
        <taxon>Viridiplantae</taxon>
        <taxon>Streptophyta</taxon>
        <taxon>Embryophyta</taxon>
        <taxon>Tracheophyta</taxon>
        <taxon>Spermatophyta</taxon>
        <taxon>Magnoliopsida</taxon>
        <taxon>eudicotyledons</taxon>
        <taxon>Gunneridae</taxon>
        <taxon>Pentapetalae</taxon>
        <taxon>asterids</taxon>
        <taxon>lamiids</taxon>
        <taxon>Lamiales</taxon>
        <taxon>Gesneriaceae</taxon>
        <taxon>Didymocarpoideae</taxon>
        <taxon>Trichosporeae</taxon>
        <taxon>Loxocarpinae</taxon>
        <taxon>Dorcoceras</taxon>
    </lineage>
</organism>
<gene>
    <name evidence="1" type="ORF">F511_21445</name>
</gene>
<proteinExistence type="predicted"/>